<accession>Q9FHU8</accession>
<evidence type="ECO:0000313" key="1">
    <source>
        <dbReference type="EMBL" id="BAB11371.1"/>
    </source>
</evidence>
<sequence length="214" mass="23806">MASLDKLTMRETNTIDEFAGKISSIAAQSASLGEMIDETKVVNNFLKGLPRTKFIHIVASFEQVLNLKSMGFKDIVGRIKAYEDRIGERKALKEIYYTPNLKHNIINLGQATEGGCEAYIKGESLVLNDPSGRLLKALVVGMPQSLHKMSACDACLAEKQTRHSFPTKATYHATQALELIHIDLCRPISPPTMANNSISHRFLQPKRVVDHIEE</sequence>
<protein>
    <submittedName>
        <fullName evidence="1">Similarity to retroelement pol polyprotein</fullName>
    </submittedName>
</protein>
<organism evidence="1">
    <name type="scientific">Arabidopsis thaliana</name>
    <name type="common">Mouse-ear cress</name>
    <dbReference type="NCBI Taxonomy" id="3702"/>
    <lineage>
        <taxon>Eukaryota</taxon>
        <taxon>Viridiplantae</taxon>
        <taxon>Streptophyta</taxon>
        <taxon>Embryophyta</taxon>
        <taxon>Tracheophyta</taxon>
        <taxon>Spermatophyta</taxon>
        <taxon>Magnoliopsida</taxon>
        <taxon>eudicotyledons</taxon>
        <taxon>Gunneridae</taxon>
        <taxon>Pentapetalae</taxon>
        <taxon>rosids</taxon>
        <taxon>malvids</taxon>
        <taxon>Brassicales</taxon>
        <taxon>Brassicaceae</taxon>
        <taxon>Camelineae</taxon>
        <taxon>Arabidopsis</taxon>
    </lineage>
</organism>
<dbReference type="EMBL" id="AB017068">
    <property type="protein sequence ID" value="BAB11371.1"/>
    <property type="molecule type" value="Genomic_DNA"/>
</dbReference>
<reference evidence="1" key="1">
    <citation type="journal article" date="1999" name="DNA Res.">
        <title>Structural analysis of Arabidopsis thaliana chromosome 5. IX. Sequence features of the regions of 1,011,550 bp covered by seventeen P1 and TAC clones.</title>
        <authorList>
            <person name="Kaneko T."/>
            <person name="Katoh T."/>
            <person name="Sato S."/>
            <person name="Nakamura Y."/>
            <person name="Asamizu E."/>
            <person name="Kotani H."/>
            <person name="Miyajima N."/>
            <person name="Tabata S."/>
        </authorList>
    </citation>
    <scope>NUCLEOTIDE SEQUENCE [LARGE SCALE GENOMIC DNA]</scope>
</reference>
<reference key="2">
    <citation type="journal article" date="2000" name="Nature">
        <title>Sequence and analysis of chromosome 5 of the plant Arabidopsis thaliana.</title>
        <authorList>
            <consortium name="Kazusa DNA Research Institute"/>
            <consortium name="Cold Spring Harbor and Washington University in St Louis Sequencing Consortium"/>
            <consortium name="European Union Arabidopsis Genome Sequencing Consortium"/>
            <person name="Tabata S."/>
            <person name="Kaneko T."/>
            <person name="Nakamura Y."/>
            <person name="Kotani H."/>
            <person name="Kato T."/>
            <person name="Asamizu E."/>
            <person name="Miyajima N."/>
            <person name="Sasamoto S."/>
            <person name="Kimura T."/>
            <person name="Hosouchi T."/>
            <person name="Kawashima K."/>
            <person name="Kohara M."/>
            <person name="Matsumoto M."/>
            <person name="Matsuno A."/>
            <person name="Muraki A."/>
            <person name="Nakayama S."/>
            <person name="Nakazaki N."/>
            <person name="Naruo K."/>
            <person name="Okumura S."/>
            <person name="Shinpo S."/>
            <person name="Takeuchi C."/>
            <person name="Wada T."/>
            <person name="Watanabe A."/>
            <person name="Yamada M."/>
            <person name="Yasuda M."/>
            <person name="Sato S."/>
            <person name="de la Bastide M."/>
            <person name="Huang E."/>
            <person name="Spiegel L."/>
            <person name="Gnoj L."/>
            <person name="O'Shaughnessy A."/>
            <person name="Preston R."/>
            <person name="Habermann K."/>
            <person name="Murray J."/>
            <person name="Johnson D."/>
            <person name="Rohlfing T."/>
            <person name="Nelson J."/>
            <person name="Stoneking T."/>
            <person name="Pepin K."/>
            <person name="Spieth J."/>
            <person name="Sekhon M."/>
            <person name="Armstrong J."/>
            <person name="Becker M."/>
            <person name="Belter E."/>
            <person name="Cordum H."/>
            <person name="Cordes M."/>
            <person name="Courtney L."/>
            <person name="Courtney W."/>
            <person name="Dante M."/>
            <person name="Du H."/>
            <person name="Edwards J."/>
            <person name="Fryman J."/>
            <person name="Haakensen B."/>
            <person name="Lamar E."/>
            <person name="Latreille P."/>
            <person name="Leonard S."/>
            <person name="Meyer R."/>
            <person name="Mulvaney E."/>
            <person name="Ozersky P."/>
            <person name="Riley A."/>
            <person name="Strowmatt C."/>
            <person name="Wagner-McPherson C."/>
            <person name="Wollam A."/>
            <person name="Yoakum M."/>
            <person name="Bell M."/>
            <person name="Dedhia N."/>
            <person name="Parnell L."/>
            <person name="Shah R."/>
            <person name="Rodriguez M."/>
            <person name="See L.H."/>
            <person name="Vil D."/>
            <person name="Baker J."/>
            <person name="Kirchoff K."/>
            <person name="Toth K."/>
            <person name="King L."/>
            <person name="Bahret A."/>
            <person name="Miller B."/>
            <person name="Marra M."/>
            <person name="Martienssen R."/>
            <person name="McCombie W.R."/>
            <person name="Wilson R.K."/>
            <person name="Murphy G."/>
            <person name="Bancroft I."/>
            <person name="Volckaert G."/>
            <person name="Wambutt R."/>
            <person name="Dusterhoft A."/>
            <person name="Stiekema W."/>
            <person name="Pohl T."/>
            <person name="Entian K.D."/>
            <person name="Terryn N."/>
            <person name="Hartley N."/>
            <person name="Bent E."/>
            <person name="Johnson S."/>
            <person name="Langham S.A."/>
            <person name="McCullagh B."/>
            <person name="Robben J."/>
            <person name="Grymonprez B."/>
            <person name="Zimmermann W."/>
            <person name="Ramsperger U."/>
            <person name="Wedler H."/>
            <person name="Balke K."/>
            <person name="Wedler E."/>
            <person name="Peters S."/>
            <person name="van Staveren M."/>
            <person name="Dirkse W."/>
            <person name="Mooijman P."/>
            <person name="Lankhorst R.K."/>
            <person name="Weitzenegger T."/>
            <person name="Bothe G."/>
            <person name="Rose M."/>
            <person name="Hauf J."/>
            <person name="Berneiser S."/>
            <person name="Hempel S."/>
            <person name="Feldpausch M."/>
            <person name="Lamberth S."/>
            <person name="Villarroel R."/>
            <person name="Gielen J."/>
            <person name="Ardiles W."/>
            <person name="Bents O."/>
            <person name="Lemcke K."/>
            <person name="Kolesov G."/>
            <person name="Mayer K."/>
            <person name="Rudd S."/>
            <person name="Schoof H."/>
            <person name="Schueller C."/>
            <person name="Zaccaria P."/>
            <person name="Mewes H.W."/>
            <person name="Bevan M."/>
            <person name="Fransz P."/>
        </authorList>
    </citation>
    <scope>NUCLEOTIDE SEQUENCE [LARGE SCALE GENOMIC DNA]</scope>
    <source>
        <strain>cv. Columbia</strain>
    </source>
</reference>
<proteinExistence type="predicted"/>
<name>Q9FHU8_ARATH</name>
<dbReference type="AlphaFoldDB" id="Q9FHU8"/>